<keyword evidence="2" id="KW-0808">Transferase</keyword>
<dbReference type="Gene3D" id="3.40.630.30">
    <property type="match status" value="1"/>
</dbReference>
<evidence type="ECO:0000313" key="2">
    <source>
        <dbReference type="EMBL" id="MFD2188752.1"/>
    </source>
</evidence>
<evidence type="ECO:0000259" key="1">
    <source>
        <dbReference type="PROSITE" id="PS51186"/>
    </source>
</evidence>
<dbReference type="SUPFAM" id="SSF55729">
    <property type="entry name" value="Acyl-CoA N-acyltransferases (Nat)"/>
    <property type="match status" value="1"/>
</dbReference>
<organism evidence="2 3">
    <name type="scientific">Aquimarina celericrescens</name>
    <dbReference type="NCBI Taxonomy" id="1964542"/>
    <lineage>
        <taxon>Bacteria</taxon>
        <taxon>Pseudomonadati</taxon>
        <taxon>Bacteroidota</taxon>
        <taxon>Flavobacteriia</taxon>
        <taxon>Flavobacteriales</taxon>
        <taxon>Flavobacteriaceae</taxon>
        <taxon>Aquimarina</taxon>
    </lineage>
</organism>
<accession>A0ABW5B317</accession>
<keyword evidence="3" id="KW-1185">Reference proteome</keyword>
<dbReference type="CDD" id="cd04301">
    <property type="entry name" value="NAT_SF"/>
    <property type="match status" value="1"/>
</dbReference>
<dbReference type="PANTHER" id="PTHR43305">
    <property type="entry name" value="FAMILY N-ACETYLTRANSFERASE, PUTATIVE (AFU_ORTHOLOGUE AFUA_2G01380)-RELATED"/>
    <property type="match status" value="1"/>
</dbReference>
<protein>
    <submittedName>
        <fullName evidence="2">GNAT family N-acetyltransferase</fullName>
        <ecNumber evidence="2">2.3.-.-</ecNumber>
    </submittedName>
</protein>
<dbReference type="EMBL" id="JBHUHY010000030">
    <property type="protein sequence ID" value="MFD2188752.1"/>
    <property type="molecule type" value="Genomic_DNA"/>
</dbReference>
<keyword evidence="2" id="KW-0012">Acyltransferase</keyword>
<dbReference type="RefSeq" id="WP_378321778.1">
    <property type="nucleotide sequence ID" value="NZ_JBHUHY010000030.1"/>
</dbReference>
<gene>
    <name evidence="2" type="ORF">ACFSJT_18260</name>
</gene>
<reference evidence="3" key="1">
    <citation type="journal article" date="2019" name="Int. J. Syst. Evol. Microbiol.">
        <title>The Global Catalogue of Microorganisms (GCM) 10K type strain sequencing project: providing services to taxonomists for standard genome sequencing and annotation.</title>
        <authorList>
            <consortium name="The Broad Institute Genomics Platform"/>
            <consortium name="The Broad Institute Genome Sequencing Center for Infectious Disease"/>
            <person name="Wu L."/>
            <person name="Ma J."/>
        </authorList>
    </citation>
    <scope>NUCLEOTIDE SEQUENCE [LARGE SCALE GENOMIC DNA]</scope>
    <source>
        <strain evidence="3">DT92</strain>
    </source>
</reference>
<dbReference type="InterPro" id="IPR000182">
    <property type="entry name" value="GNAT_dom"/>
</dbReference>
<dbReference type="Pfam" id="PF00583">
    <property type="entry name" value="Acetyltransf_1"/>
    <property type="match status" value="1"/>
</dbReference>
<dbReference type="PROSITE" id="PS51186">
    <property type="entry name" value="GNAT"/>
    <property type="match status" value="1"/>
</dbReference>
<dbReference type="EC" id="2.3.-.-" evidence="2"/>
<name>A0ABW5B317_9FLAO</name>
<dbReference type="Proteomes" id="UP001597344">
    <property type="component" value="Unassembled WGS sequence"/>
</dbReference>
<feature type="domain" description="N-acetyltransferase" evidence="1">
    <location>
        <begin position="9"/>
        <end position="159"/>
    </location>
</feature>
<comment type="caution">
    <text evidence="2">The sequence shown here is derived from an EMBL/GenBank/DDBJ whole genome shotgun (WGS) entry which is preliminary data.</text>
</comment>
<proteinExistence type="predicted"/>
<evidence type="ECO:0000313" key="3">
    <source>
        <dbReference type="Proteomes" id="UP001597344"/>
    </source>
</evidence>
<dbReference type="InterPro" id="IPR016181">
    <property type="entry name" value="Acyl_CoA_acyltransferase"/>
</dbReference>
<sequence length="159" mass="18691">MKNSKIMKASIIPFDSKYAKDFARLNIEWLEKYFVVEPLDKELLEQCEETIINKGGYIFFAKVDEEIAGTFSLIKIENGVYELGKMAVSPKFQGYKIGQQLLEYCINFSKKQDWKKLILYSNRILENAIYIYSKFGFKEIPLEDNPLYKRSNIKMELLL</sequence>
<dbReference type="PANTHER" id="PTHR43305:SF1">
    <property type="entry name" value="FAMILY N-ACETYLTRANSFERASE, PUTATIVE (AFU_ORTHOLOGUE AFUA_2G01380)-RELATED"/>
    <property type="match status" value="1"/>
</dbReference>
<dbReference type="GO" id="GO:0016746">
    <property type="term" value="F:acyltransferase activity"/>
    <property type="evidence" value="ECO:0007669"/>
    <property type="project" value="UniProtKB-KW"/>
</dbReference>
<dbReference type="InterPro" id="IPR052777">
    <property type="entry name" value="Acetyltransferase_Enz"/>
</dbReference>